<proteinExistence type="inferred from homology"/>
<keyword evidence="2" id="KW-0032">Aminotransferase</keyword>
<accession>A0AA51RUA2</accession>
<dbReference type="InterPro" id="IPR043131">
    <property type="entry name" value="BCAT-like_N"/>
</dbReference>
<evidence type="ECO:0000256" key="1">
    <source>
        <dbReference type="ARBA" id="ARBA00009320"/>
    </source>
</evidence>
<reference evidence="2 3" key="1">
    <citation type="submission" date="2023-08" db="EMBL/GenBank/DDBJ databases">
        <title>Pleionea litopenaei sp. nov., isolated from stomach of juvenile Litopenaeus vannamei.</title>
        <authorList>
            <person name="Rho A.M."/>
            <person name="Hwang C.Y."/>
        </authorList>
    </citation>
    <scope>NUCLEOTIDE SEQUENCE [LARGE SCALE GENOMIC DNA]</scope>
    <source>
        <strain evidence="2 3">HL-JVS1</strain>
    </source>
</reference>
<dbReference type="Pfam" id="PF01063">
    <property type="entry name" value="Aminotran_4"/>
    <property type="match status" value="1"/>
</dbReference>
<dbReference type="SUPFAM" id="SSF56752">
    <property type="entry name" value="D-aminoacid aminotransferase-like PLP-dependent enzymes"/>
    <property type="match status" value="1"/>
</dbReference>
<dbReference type="KEGG" id="plei:Q9312_02075"/>
<keyword evidence="3" id="KW-1185">Reference proteome</keyword>
<dbReference type="GO" id="GO:0005829">
    <property type="term" value="C:cytosol"/>
    <property type="evidence" value="ECO:0007669"/>
    <property type="project" value="TreeGrafter"/>
</dbReference>
<keyword evidence="2" id="KW-0808">Transferase</keyword>
<protein>
    <submittedName>
        <fullName evidence="2">Aminotransferase class IV</fullName>
    </submittedName>
</protein>
<dbReference type="InterPro" id="IPR043132">
    <property type="entry name" value="BCAT-like_C"/>
</dbReference>
<dbReference type="Gene3D" id="3.30.470.10">
    <property type="match status" value="1"/>
</dbReference>
<evidence type="ECO:0000313" key="2">
    <source>
        <dbReference type="EMBL" id="WMS87722.1"/>
    </source>
</evidence>
<dbReference type="RefSeq" id="WP_309202866.1">
    <property type="nucleotide sequence ID" value="NZ_CP133548.1"/>
</dbReference>
<dbReference type="AlphaFoldDB" id="A0AA51RUA2"/>
<dbReference type="InterPro" id="IPR001544">
    <property type="entry name" value="Aminotrans_IV"/>
</dbReference>
<dbReference type="PANTHER" id="PTHR42743:SF2">
    <property type="entry name" value="AMINODEOXYCHORISMATE LYASE"/>
    <property type="match status" value="1"/>
</dbReference>
<dbReference type="GO" id="GO:0008153">
    <property type="term" value="P:4-aminobenzoate biosynthetic process"/>
    <property type="evidence" value="ECO:0007669"/>
    <property type="project" value="TreeGrafter"/>
</dbReference>
<gene>
    <name evidence="2" type="ORF">Q9312_02075</name>
</gene>
<comment type="similarity">
    <text evidence="1">Belongs to the class-IV pyridoxal-phosphate-dependent aminotransferase family.</text>
</comment>
<dbReference type="PANTHER" id="PTHR42743">
    <property type="entry name" value="AMINO-ACID AMINOTRANSFERASE"/>
    <property type="match status" value="1"/>
</dbReference>
<organism evidence="2 3">
    <name type="scientific">Pleionea litopenaei</name>
    <dbReference type="NCBI Taxonomy" id="3070815"/>
    <lineage>
        <taxon>Bacteria</taxon>
        <taxon>Pseudomonadati</taxon>
        <taxon>Pseudomonadota</taxon>
        <taxon>Gammaproteobacteria</taxon>
        <taxon>Oceanospirillales</taxon>
        <taxon>Pleioneaceae</taxon>
        <taxon>Pleionea</taxon>
    </lineage>
</organism>
<dbReference type="InterPro" id="IPR050571">
    <property type="entry name" value="Class-IV_PLP-Dep_Aminotrnsfr"/>
</dbReference>
<dbReference type="Gene3D" id="3.20.10.10">
    <property type="entry name" value="D-amino Acid Aminotransferase, subunit A, domain 2"/>
    <property type="match status" value="1"/>
</dbReference>
<dbReference type="EMBL" id="CP133548">
    <property type="protein sequence ID" value="WMS87722.1"/>
    <property type="molecule type" value="Genomic_DNA"/>
</dbReference>
<dbReference type="InterPro" id="IPR036038">
    <property type="entry name" value="Aminotransferase-like"/>
</dbReference>
<dbReference type="GO" id="GO:0008696">
    <property type="term" value="F:4-amino-4-deoxychorismate lyase activity"/>
    <property type="evidence" value="ECO:0007669"/>
    <property type="project" value="TreeGrafter"/>
</dbReference>
<dbReference type="Proteomes" id="UP001239782">
    <property type="component" value="Chromosome"/>
</dbReference>
<evidence type="ECO:0000313" key="3">
    <source>
        <dbReference type="Proteomes" id="UP001239782"/>
    </source>
</evidence>
<name>A0AA51RUA2_9GAMM</name>
<sequence length="275" mass="30640">MIIELVSHSTNINPRNRGLNYGDGFFSTGKISNSKLELIDKHLARLETSANHLGFTDFDVDQLAEFFTHLSLPLFGVGKILVTRDGDVRGYGIGQKQTTRVFIFIEPKESDWFDSSAQRMIICKTNASINPSLSKIKHLNRLDNVLARNEVVAQNADEGVMVATKYCEQQLTPQQFVVSATQANIFAFIDGCFVTPKLEAYGVQGIIRNLILENFSDCPVIARDLYLSELAQADAIVLTNCLRGVVPVNFLEDKQLIGSEIAESLSTWLNKNKHD</sequence>
<dbReference type="GO" id="GO:0008483">
    <property type="term" value="F:transaminase activity"/>
    <property type="evidence" value="ECO:0007669"/>
    <property type="project" value="UniProtKB-KW"/>
</dbReference>